<dbReference type="Proteomes" id="UP000037923">
    <property type="component" value="Unassembled WGS sequence"/>
</dbReference>
<dbReference type="PANTHER" id="PTHR31102">
    <property type="match status" value="1"/>
</dbReference>
<feature type="compositionally biased region" description="Basic and acidic residues" evidence="5">
    <location>
        <begin position="113"/>
        <end position="130"/>
    </location>
</feature>
<comment type="subcellular location">
    <subcellularLocation>
        <location evidence="1">Membrane</location>
        <topology evidence="1">Multi-pass membrane protein</topology>
    </subcellularLocation>
</comment>
<protein>
    <recommendedName>
        <fullName evidence="7">Cation/H+ exchanger transmembrane domain-containing protein</fullName>
    </recommendedName>
</protein>
<evidence type="ECO:0000256" key="2">
    <source>
        <dbReference type="ARBA" id="ARBA00022692"/>
    </source>
</evidence>
<reference evidence="8 9" key="1">
    <citation type="submission" date="2015-07" db="EMBL/GenBank/DDBJ databases">
        <title>High-quality genome of monoxenous trypanosomatid Leptomonas pyrrhocoris.</title>
        <authorList>
            <person name="Flegontov P."/>
            <person name="Butenko A."/>
            <person name="Firsov S."/>
            <person name="Vlcek C."/>
            <person name="Logacheva M.D."/>
            <person name="Field M."/>
            <person name="Filatov D."/>
            <person name="Flegontova O."/>
            <person name="Gerasimov E."/>
            <person name="Jackson A.P."/>
            <person name="Kelly S."/>
            <person name="Opperdoes F."/>
            <person name="O'Reilly A."/>
            <person name="Votypka J."/>
            <person name="Yurchenko V."/>
            <person name="Lukes J."/>
        </authorList>
    </citation>
    <scope>NUCLEOTIDE SEQUENCE [LARGE SCALE GENOMIC DNA]</scope>
    <source>
        <strain evidence="8">H10</strain>
    </source>
</reference>
<dbReference type="EMBL" id="LGTL01000017">
    <property type="protein sequence ID" value="KPA77292.1"/>
    <property type="molecule type" value="Genomic_DNA"/>
</dbReference>
<feature type="compositionally biased region" description="Basic residues" evidence="5">
    <location>
        <begin position="1"/>
        <end position="10"/>
    </location>
</feature>
<keyword evidence="9" id="KW-1185">Reference proteome</keyword>
<feature type="region of interest" description="Disordered" evidence="5">
    <location>
        <begin position="1"/>
        <end position="130"/>
    </location>
</feature>
<dbReference type="GO" id="GO:0015297">
    <property type="term" value="F:antiporter activity"/>
    <property type="evidence" value="ECO:0007669"/>
    <property type="project" value="InterPro"/>
</dbReference>
<feature type="compositionally biased region" description="Polar residues" evidence="5">
    <location>
        <begin position="69"/>
        <end position="107"/>
    </location>
</feature>
<dbReference type="Pfam" id="PF00999">
    <property type="entry name" value="Na_H_Exchanger"/>
    <property type="match status" value="1"/>
</dbReference>
<keyword evidence="4 6" id="KW-0472">Membrane</keyword>
<evidence type="ECO:0000313" key="8">
    <source>
        <dbReference type="EMBL" id="KPA77292.1"/>
    </source>
</evidence>
<feature type="transmembrane region" description="Helical" evidence="6">
    <location>
        <begin position="649"/>
        <end position="673"/>
    </location>
</feature>
<keyword evidence="3 6" id="KW-1133">Transmembrane helix</keyword>
<dbReference type="VEuPathDB" id="TriTrypDB:LpyrH10_17_1150"/>
<accession>A0A0N0DTC2</accession>
<feature type="transmembrane region" description="Helical" evidence="6">
    <location>
        <begin position="330"/>
        <end position="348"/>
    </location>
</feature>
<dbReference type="InterPro" id="IPR051843">
    <property type="entry name" value="CPA1_transporter"/>
</dbReference>
<dbReference type="Gene3D" id="1.20.1530.20">
    <property type="match status" value="1"/>
</dbReference>
<gene>
    <name evidence="8" type="ORF">ABB37_07183</name>
</gene>
<feature type="transmembrane region" description="Helical" evidence="6">
    <location>
        <begin position="617"/>
        <end position="637"/>
    </location>
</feature>
<organism evidence="8 9">
    <name type="scientific">Leptomonas pyrrhocoris</name>
    <name type="common">Firebug parasite</name>
    <dbReference type="NCBI Taxonomy" id="157538"/>
    <lineage>
        <taxon>Eukaryota</taxon>
        <taxon>Discoba</taxon>
        <taxon>Euglenozoa</taxon>
        <taxon>Kinetoplastea</taxon>
        <taxon>Metakinetoplastina</taxon>
        <taxon>Trypanosomatida</taxon>
        <taxon>Trypanosomatidae</taxon>
        <taxon>Leishmaniinae</taxon>
        <taxon>Leptomonas</taxon>
    </lineage>
</organism>
<feature type="transmembrane region" description="Helical" evidence="6">
    <location>
        <begin position="590"/>
        <end position="611"/>
    </location>
</feature>
<feature type="transmembrane region" description="Helical" evidence="6">
    <location>
        <begin position="773"/>
        <end position="795"/>
    </location>
</feature>
<feature type="region of interest" description="Disordered" evidence="5">
    <location>
        <begin position="798"/>
        <end position="868"/>
    </location>
</feature>
<feature type="transmembrane region" description="Helical" evidence="6">
    <location>
        <begin position="510"/>
        <end position="537"/>
    </location>
</feature>
<dbReference type="GO" id="GO:1902600">
    <property type="term" value="P:proton transmembrane transport"/>
    <property type="evidence" value="ECO:0007669"/>
    <property type="project" value="InterPro"/>
</dbReference>
<dbReference type="GeneID" id="26907469"/>
<evidence type="ECO:0000256" key="3">
    <source>
        <dbReference type="ARBA" id="ARBA00022989"/>
    </source>
</evidence>
<proteinExistence type="predicted"/>
<dbReference type="OrthoDB" id="423807at2759"/>
<evidence type="ECO:0000256" key="1">
    <source>
        <dbReference type="ARBA" id="ARBA00004141"/>
    </source>
</evidence>
<evidence type="ECO:0000256" key="6">
    <source>
        <dbReference type="SAM" id="Phobius"/>
    </source>
</evidence>
<name>A0A0N0DTC2_LEPPY</name>
<dbReference type="AlphaFoldDB" id="A0A0N0DTC2"/>
<feature type="transmembrane region" description="Helical" evidence="6">
    <location>
        <begin position="685"/>
        <end position="707"/>
    </location>
</feature>
<sequence length="897" mass="96976">MKNGHGNRRAQTRETLPTSADADARPVMTSNNVPRPALAAPAADNGNDGAAATAASGAHPASPGVHSSVFASPNRNSREGGNTDSGSASTSLFLHTPKGPTTTTSAFNAADFPENRHPTFEASREGGGEEEKVIVVPGKPFASEKATATAAGEPVKRRHAYRTAEGAVENGGPYPGAGVADNGSNNDAGGGGVAATVNDDDDVDCSTTRTGDSGGGGGGSNDNNNRHHLRFSESFRNQSYVRELPDHLIPLAHEIHQLDEDDLAYISDVTHTMANRDLYSLLPYTGSNWFLPSIRECEDDERHWEMRYTWKEGLIIAIGGRRLSIRLLNVFIRVCFMVLIWFMLWNMLPRWLVEPGGYVWDPAVLVVVSAIVGGLVCRIIQMPPLVGVLWMGIMWNNIPHLKYLTHGIVKEVYDICSKLGLTVILARAGYKLAIKEILPHWKQTVLLATLPFAFEGVAHSLIANKIFDYNDNYNWAFLQGMLCSIVSPAVVVPGSLYLQDLGYGRGVGPLSLMLSAVGIEIVIGVWCANFIIGLIFYDQKLAVAIVLGPVQFIGGIAIGVALGVLFYYVVELIKQEADRLPNGKYTRDHLNSCMDFSYIIFLFACYTMVFLGYKVSLAGGGCVMCVFFSATVAHMWARTGKAEHEDHKKYIASWLAFTWDQAMMPILFATMGAKINVKAIFNGTFFPKAIICMVCSTAVRIVVIFVIQLGSGMPYKEKLLVCVGYLGKASAQASVGPIAANLVANMIAALPDDQKHSLDKIAEYANNVQQISAMYVMFMACVASFGLVRGGQLVLTREGDGKKKKRKGSSSTMSQQATARGAPADTVDGLPANEAAVDVGTDGKATRGTVETNQLVRDGSFSGHSGRDNDHHVSFASFEPLNHYDAADTDSHRDRVH</sequence>
<evidence type="ECO:0000256" key="5">
    <source>
        <dbReference type="SAM" id="MobiDB-lite"/>
    </source>
</evidence>
<keyword evidence="2 6" id="KW-0812">Transmembrane</keyword>
<feature type="transmembrane region" description="Helical" evidence="6">
    <location>
        <begin position="475"/>
        <end position="498"/>
    </location>
</feature>
<feature type="transmembrane region" description="Helical" evidence="6">
    <location>
        <begin position="543"/>
        <end position="569"/>
    </location>
</feature>
<evidence type="ECO:0000259" key="7">
    <source>
        <dbReference type="Pfam" id="PF00999"/>
    </source>
</evidence>
<comment type="caution">
    <text evidence="8">The sequence shown here is derived from an EMBL/GenBank/DDBJ whole genome shotgun (WGS) entry which is preliminary data.</text>
</comment>
<dbReference type="OMA" id="GWTIDDN"/>
<feature type="region of interest" description="Disordered" evidence="5">
    <location>
        <begin position="164"/>
        <end position="227"/>
    </location>
</feature>
<dbReference type="PANTHER" id="PTHR31102:SF1">
    <property type="entry name" value="CATION_H+ EXCHANGER DOMAIN-CONTAINING PROTEIN"/>
    <property type="match status" value="1"/>
</dbReference>
<feature type="compositionally biased region" description="Low complexity" evidence="5">
    <location>
        <begin position="176"/>
        <end position="187"/>
    </location>
</feature>
<evidence type="ECO:0000256" key="4">
    <source>
        <dbReference type="ARBA" id="ARBA00023136"/>
    </source>
</evidence>
<dbReference type="RefSeq" id="XP_015655731.1">
    <property type="nucleotide sequence ID" value="XM_015805725.1"/>
</dbReference>
<feature type="domain" description="Cation/H+ exchanger transmembrane" evidence="7">
    <location>
        <begin position="368"/>
        <end position="742"/>
    </location>
</feature>
<dbReference type="InterPro" id="IPR006153">
    <property type="entry name" value="Cation/H_exchanger_TM"/>
</dbReference>
<dbReference type="InterPro" id="IPR038770">
    <property type="entry name" value="Na+/solute_symporter_sf"/>
</dbReference>
<feature type="compositionally biased region" description="Low complexity" evidence="5">
    <location>
        <begin position="36"/>
        <end position="64"/>
    </location>
</feature>
<feature type="transmembrane region" description="Helical" evidence="6">
    <location>
        <begin position="360"/>
        <end position="380"/>
    </location>
</feature>
<evidence type="ECO:0000313" key="9">
    <source>
        <dbReference type="Proteomes" id="UP000037923"/>
    </source>
</evidence>
<dbReference type="GO" id="GO:0016020">
    <property type="term" value="C:membrane"/>
    <property type="evidence" value="ECO:0007669"/>
    <property type="project" value="UniProtKB-SubCell"/>
</dbReference>